<feature type="compositionally biased region" description="Basic and acidic residues" evidence="1">
    <location>
        <begin position="134"/>
        <end position="157"/>
    </location>
</feature>
<name>A0A6J4KYU1_9HYPH</name>
<organism evidence="2">
    <name type="scientific">uncultured Microvirga sp</name>
    <dbReference type="NCBI Taxonomy" id="412392"/>
    <lineage>
        <taxon>Bacteria</taxon>
        <taxon>Pseudomonadati</taxon>
        <taxon>Pseudomonadota</taxon>
        <taxon>Alphaproteobacteria</taxon>
        <taxon>Hyphomicrobiales</taxon>
        <taxon>Methylobacteriaceae</taxon>
        <taxon>Microvirga</taxon>
        <taxon>environmental samples</taxon>
    </lineage>
</organism>
<feature type="region of interest" description="Disordered" evidence="1">
    <location>
        <begin position="29"/>
        <end position="157"/>
    </location>
</feature>
<accession>A0A6J4KYU1</accession>
<feature type="non-terminal residue" evidence="2">
    <location>
        <position position="1"/>
    </location>
</feature>
<evidence type="ECO:0000256" key="1">
    <source>
        <dbReference type="SAM" id="MobiDB-lite"/>
    </source>
</evidence>
<reference evidence="2" key="1">
    <citation type="submission" date="2020-02" db="EMBL/GenBank/DDBJ databases">
        <authorList>
            <person name="Meier V. D."/>
        </authorList>
    </citation>
    <scope>NUCLEOTIDE SEQUENCE</scope>
    <source>
        <strain evidence="2">AVDCRST_MAG90</strain>
    </source>
</reference>
<evidence type="ECO:0000313" key="2">
    <source>
        <dbReference type="EMBL" id="CAA9318198.1"/>
    </source>
</evidence>
<feature type="non-terminal residue" evidence="2">
    <location>
        <position position="157"/>
    </location>
</feature>
<feature type="compositionally biased region" description="Basic and acidic residues" evidence="1">
    <location>
        <begin position="60"/>
        <end position="77"/>
    </location>
</feature>
<dbReference type="EMBL" id="CADCUC010000167">
    <property type="protein sequence ID" value="CAA9318198.1"/>
    <property type="molecule type" value="Genomic_DNA"/>
</dbReference>
<feature type="compositionally biased region" description="Basic residues" evidence="1">
    <location>
        <begin position="94"/>
        <end position="122"/>
    </location>
</feature>
<sequence length="157" mass="17051">VEPTLSALGAVADGKSRLAEIAHETRVRHHLSGRRLRLSRCRPGGQPGAPEPGAQAGRRGHAEGRQAGGERSDRDLQAGRQDGVPHASLPGRGLCHRGRLHPGARGSSHRHREGGRVVHRAAPHQDDGFQPQRHRPDEGADLLRRRPEHAIPRPESL</sequence>
<dbReference type="AlphaFoldDB" id="A0A6J4KYU1"/>
<gene>
    <name evidence="2" type="ORF">AVDCRST_MAG90-877</name>
</gene>
<protein>
    <submittedName>
        <fullName evidence="2">Uncharacterized protein</fullName>
    </submittedName>
</protein>
<proteinExistence type="predicted"/>
<feature type="compositionally biased region" description="Basic residues" evidence="1">
    <location>
        <begin position="29"/>
        <end position="40"/>
    </location>
</feature>